<name>A0AAV7ISY5_COTGL</name>
<organism evidence="1 2">
    <name type="scientific">Cotesia glomerata</name>
    <name type="common">Lepidopteran parasitic wasp</name>
    <name type="synonym">Apanteles glomeratus</name>
    <dbReference type="NCBI Taxonomy" id="32391"/>
    <lineage>
        <taxon>Eukaryota</taxon>
        <taxon>Metazoa</taxon>
        <taxon>Ecdysozoa</taxon>
        <taxon>Arthropoda</taxon>
        <taxon>Hexapoda</taxon>
        <taxon>Insecta</taxon>
        <taxon>Pterygota</taxon>
        <taxon>Neoptera</taxon>
        <taxon>Endopterygota</taxon>
        <taxon>Hymenoptera</taxon>
        <taxon>Apocrita</taxon>
        <taxon>Ichneumonoidea</taxon>
        <taxon>Braconidae</taxon>
        <taxon>Microgastrinae</taxon>
        <taxon>Cotesia</taxon>
    </lineage>
</organism>
<dbReference type="AlphaFoldDB" id="A0AAV7ISY5"/>
<protein>
    <submittedName>
        <fullName evidence="1">Uncharacterized protein</fullName>
    </submittedName>
</protein>
<accession>A0AAV7ISY5</accession>
<gene>
    <name evidence="1" type="ORF">KQX54_018429</name>
</gene>
<evidence type="ECO:0000313" key="1">
    <source>
        <dbReference type="EMBL" id="KAH0555394.1"/>
    </source>
</evidence>
<proteinExistence type="predicted"/>
<sequence>MIPSKIVNAVTLTIPLFHGSRLFNKFPGWLSGWIIDIYTASHIDTWLNNSYFPTDVSSKTISVDVGEDKPKRLSSASSIAQIKEPLCDIILMPYLFSVSLALLECIERGISMDENLVPAKLRREMARAILRTSEDMKDCCLYCRIDPIPKFQLRSSFKLMVFANVGNRIQAQELDLELKYLLDLL</sequence>
<reference evidence="1 2" key="1">
    <citation type="journal article" date="2021" name="J. Hered.">
        <title>A chromosome-level genome assembly of the parasitoid wasp, Cotesia glomerata (Hymenoptera: Braconidae).</title>
        <authorList>
            <person name="Pinto B.J."/>
            <person name="Weis J.J."/>
            <person name="Gamble T."/>
            <person name="Ode P.J."/>
            <person name="Paul R."/>
            <person name="Zaspel J.M."/>
        </authorList>
    </citation>
    <scope>NUCLEOTIDE SEQUENCE [LARGE SCALE GENOMIC DNA]</scope>
    <source>
        <strain evidence="1">CgM1</strain>
    </source>
</reference>
<comment type="caution">
    <text evidence="1">The sequence shown here is derived from an EMBL/GenBank/DDBJ whole genome shotgun (WGS) entry which is preliminary data.</text>
</comment>
<dbReference type="EMBL" id="JAHXZJ010001119">
    <property type="protein sequence ID" value="KAH0555394.1"/>
    <property type="molecule type" value="Genomic_DNA"/>
</dbReference>
<keyword evidence="2" id="KW-1185">Reference proteome</keyword>
<dbReference type="Proteomes" id="UP000826195">
    <property type="component" value="Unassembled WGS sequence"/>
</dbReference>
<evidence type="ECO:0000313" key="2">
    <source>
        <dbReference type="Proteomes" id="UP000826195"/>
    </source>
</evidence>